<dbReference type="Proteomes" id="UP000198775">
    <property type="component" value="Unassembled WGS sequence"/>
</dbReference>
<dbReference type="SUPFAM" id="SSF51735">
    <property type="entry name" value="NAD(P)-binding Rossmann-fold domains"/>
    <property type="match status" value="1"/>
</dbReference>
<dbReference type="EMBL" id="FOCX01000019">
    <property type="protein sequence ID" value="SEO78383.1"/>
    <property type="molecule type" value="Genomic_DNA"/>
</dbReference>
<dbReference type="InterPro" id="IPR036291">
    <property type="entry name" value="NAD(P)-bd_dom_sf"/>
</dbReference>
<dbReference type="InterPro" id="IPR051450">
    <property type="entry name" value="Gfo/Idh/MocA_Oxidoreductases"/>
</dbReference>
<feature type="domain" description="Gfo/Idh/MocA-like oxidoreductase N-terminal" evidence="1">
    <location>
        <begin position="1"/>
        <end position="118"/>
    </location>
</feature>
<name>A0A1H8SJL2_9EURY</name>
<dbReference type="PANTHER" id="PTHR43377">
    <property type="entry name" value="BILIVERDIN REDUCTASE A"/>
    <property type="match status" value="1"/>
</dbReference>
<dbReference type="OrthoDB" id="25239at2157"/>
<evidence type="ECO:0000313" key="4">
    <source>
        <dbReference type="Proteomes" id="UP000198775"/>
    </source>
</evidence>
<dbReference type="PANTHER" id="PTHR43377:SF1">
    <property type="entry name" value="BILIVERDIN REDUCTASE A"/>
    <property type="match status" value="1"/>
</dbReference>
<feature type="domain" description="GFO/IDH/MocA-like oxidoreductase" evidence="2">
    <location>
        <begin position="127"/>
        <end position="236"/>
    </location>
</feature>
<gene>
    <name evidence="3" type="ORF">SAMN05216388_101945</name>
</gene>
<dbReference type="InterPro" id="IPR055170">
    <property type="entry name" value="GFO_IDH_MocA-like_dom"/>
</dbReference>
<dbReference type="GO" id="GO:0000166">
    <property type="term" value="F:nucleotide binding"/>
    <property type="evidence" value="ECO:0007669"/>
    <property type="project" value="InterPro"/>
</dbReference>
<evidence type="ECO:0000259" key="1">
    <source>
        <dbReference type="Pfam" id="PF01408"/>
    </source>
</evidence>
<dbReference type="Pfam" id="PF01408">
    <property type="entry name" value="GFO_IDH_MocA"/>
    <property type="match status" value="1"/>
</dbReference>
<sequence>MRYGIVGTGYWGKNHVRVATELRDAGAIDEVVICDADGERAADLASTYDVAYTTRHDRLAVDAASVATPSPTHEDIATDLLRSGTDLLVEKPLALSADAAWNVVETAREEGRTLGVGHIFRYHPGLRELKRLIDAGELGEVEYLHTARFAFRVPRDTTGVLYSLAVHDVDAYDYLLGERPDRVHCTMNSTHRDDIDETTTLTLEYGDRTGVIHSSWQIPVFGKRRDLAVVGTDGAAYLDYLADTEVEVYDASIVADASGDLRKRDEGKTVHEAADAEPLKTELREFVAAVEGGRDPPASGRVGARTVELLERAATAADAGQILEVPVRTRSVERMNTD</sequence>
<dbReference type="RefSeq" id="WP_092662405.1">
    <property type="nucleotide sequence ID" value="NZ_FOCX01000019.1"/>
</dbReference>
<dbReference type="InterPro" id="IPR000683">
    <property type="entry name" value="Gfo/Idh/MocA-like_OxRdtase_N"/>
</dbReference>
<dbReference type="Gene3D" id="3.30.360.10">
    <property type="entry name" value="Dihydrodipicolinate Reductase, domain 2"/>
    <property type="match status" value="1"/>
</dbReference>
<protein>
    <submittedName>
        <fullName evidence="3">UDP-N-acetylglucosamine 3-dehydrogenase</fullName>
    </submittedName>
</protein>
<dbReference type="SUPFAM" id="SSF55347">
    <property type="entry name" value="Glyceraldehyde-3-phosphate dehydrogenase-like, C-terminal domain"/>
    <property type="match status" value="1"/>
</dbReference>
<accession>A0A1H8SJL2</accession>
<dbReference type="AlphaFoldDB" id="A0A1H8SJL2"/>
<dbReference type="Pfam" id="PF22725">
    <property type="entry name" value="GFO_IDH_MocA_C3"/>
    <property type="match status" value="1"/>
</dbReference>
<proteinExistence type="predicted"/>
<evidence type="ECO:0000259" key="2">
    <source>
        <dbReference type="Pfam" id="PF22725"/>
    </source>
</evidence>
<evidence type="ECO:0000313" key="3">
    <source>
        <dbReference type="EMBL" id="SEO78383.1"/>
    </source>
</evidence>
<dbReference type="Gene3D" id="3.40.50.720">
    <property type="entry name" value="NAD(P)-binding Rossmann-like Domain"/>
    <property type="match status" value="1"/>
</dbReference>
<keyword evidence="4" id="KW-1185">Reference proteome</keyword>
<organism evidence="3 4">
    <name type="scientific">Halorientalis persicus</name>
    <dbReference type="NCBI Taxonomy" id="1367881"/>
    <lineage>
        <taxon>Archaea</taxon>
        <taxon>Methanobacteriati</taxon>
        <taxon>Methanobacteriota</taxon>
        <taxon>Stenosarchaea group</taxon>
        <taxon>Halobacteria</taxon>
        <taxon>Halobacteriales</taxon>
        <taxon>Haloarculaceae</taxon>
        <taxon>Halorientalis</taxon>
    </lineage>
</organism>
<reference evidence="4" key="1">
    <citation type="submission" date="2016-10" db="EMBL/GenBank/DDBJ databases">
        <authorList>
            <person name="Varghese N."/>
            <person name="Submissions S."/>
        </authorList>
    </citation>
    <scope>NUCLEOTIDE SEQUENCE [LARGE SCALE GENOMIC DNA]</scope>
    <source>
        <strain evidence="4">IBRC-M 10043</strain>
    </source>
</reference>